<feature type="region of interest" description="Disordered" evidence="1">
    <location>
        <begin position="54"/>
        <end position="80"/>
    </location>
</feature>
<keyword evidence="4" id="KW-1185">Reference proteome</keyword>
<feature type="transmembrane region" description="Helical" evidence="2">
    <location>
        <begin position="21"/>
        <end position="38"/>
    </location>
</feature>
<comment type="caution">
    <text evidence="3">The sequence shown here is derived from an EMBL/GenBank/DDBJ whole genome shotgun (WGS) entry which is preliminary data.</text>
</comment>
<protein>
    <submittedName>
        <fullName evidence="3">Uncharacterized protein</fullName>
    </submittedName>
</protein>
<keyword evidence="2" id="KW-0472">Membrane</keyword>
<evidence type="ECO:0000256" key="1">
    <source>
        <dbReference type="SAM" id="MobiDB-lite"/>
    </source>
</evidence>
<dbReference type="EMBL" id="NGFP01000096">
    <property type="protein sequence ID" value="OUC94814.1"/>
    <property type="molecule type" value="Genomic_DNA"/>
</dbReference>
<gene>
    <name evidence="3" type="ORF">CA984_21145</name>
</gene>
<name>A0A243RIU8_9ACTN</name>
<dbReference type="AlphaFoldDB" id="A0A243RIU8"/>
<evidence type="ECO:0000313" key="4">
    <source>
        <dbReference type="Proteomes" id="UP000194761"/>
    </source>
</evidence>
<proteinExistence type="predicted"/>
<reference evidence="3 4" key="1">
    <citation type="submission" date="2017-05" db="EMBL/GenBank/DDBJ databases">
        <title>Biotechnological potential of actinobacteria isolated from South African environments.</title>
        <authorList>
            <person name="Le Roes-Hill M."/>
            <person name="Prins A."/>
            <person name="Durrell K.A."/>
        </authorList>
    </citation>
    <scope>NUCLEOTIDE SEQUENCE [LARGE SCALE GENOMIC DNA]</scope>
    <source>
        <strain evidence="3">M26</strain>
    </source>
</reference>
<accession>A0A243RIU8</accession>
<dbReference type="RefSeq" id="WP_086575026.1">
    <property type="nucleotide sequence ID" value="NZ_NGFP01000096.1"/>
</dbReference>
<sequence length="102" mass="11816">MRDNTPERGALRRMKHRLRRGLTYLGTGLMYLGAASWPNPEVLAALRAEAAKLSTRPARHGPERAPGRPPHPERITSHEHLPYRERRLFLKLEEQFGQEKEK</sequence>
<keyword evidence="2" id="KW-1133">Transmembrane helix</keyword>
<feature type="compositionally biased region" description="Basic and acidic residues" evidence="1">
    <location>
        <begin position="60"/>
        <end position="80"/>
    </location>
</feature>
<dbReference type="Proteomes" id="UP000194761">
    <property type="component" value="Unassembled WGS sequence"/>
</dbReference>
<evidence type="ECO:0000256" key="2">
    <source>
        <dbReference type="SAM" id="Phobius"/>
    </source>
</evidence>
<evidence type="ECO:0000313" key="3">
    <source>
        <dbReference type="EMBL" id="OUC94814.1"/>
    </source>
</evidence>
<organism evidence="3 4">
    <name type="scientific">Streptosporangium minutum</name>
    <dbReference type="NCBI Taxonomy" id="569862"/>
    <lineage>
        <taxon>Bacteria</taxon>
        <taxon>Bacillati</taxon>
        <taxon>Actinomycetota</taxon>
        <taxon>Actinomycetes</taxon>
        <taxon>Streptosporangiales</taxon>
        <taxon>Streptosporangiaceae</taxon>
        <taxon>Streptosporangium</taxon>
    </lineage>
</organism>
<keyword evidence="2" id="KW-0812">Transmembrane</keyword>